<dbReference type="Gene3D" id="3.40.50.720">
    <property type="entry name" value="NAD(P)-binding Rossmann-like Domain"/>
    <property type="match status" value="1"/>
</dbReference>
<dbReference type="CDD" id="cd05266">
    <property type="entry name" value="SDR_a4"/>
    <property type="match status" value="1"/>
</dbReference>
<dbReference type="InterPro" id="IPR036291">
    <property type="entry name" value="NAD(P)-bd_dom_sf"/>
</dbReference>
<dbReference type="GO" id="GO:0004029">
    <property type="term" value="F:aldehyde dehydrogenase (NAD+) activity"/>
    <property type="evidence" value="ECO:0007669"/>
    <property type="project" value="TreeGrafter"/>
</dbReference>
<sequence length="278" mass="30797">MARILVVGCGDIGYRVAQALHELGHDVTGLKKHTPTKAAPFPIMVADIQQTSALALLPTDFQQVLFIVSAGSRQADAYQMLYQNGLHNLLSHFAISGHSPSWLMVSSTSVYGQNQAEWIDENSETKPISASSQYLLAAEKSLLQLDARHCVVRFSGIYGPGRDWLLRRAASGESIQQQPPSYTNRIHQDDCVGVLVFLMQKQLANEDLESCYIASDNEPVPLWDVMHWIAHQYGLPEPNGLIMPADAPQNKRCSNAKLVALGYQFLFPSYRDGYLKPA</sequence>
<evidence type="ECO:0000313" key="2">
    <source>
        <dbReference type="EMBL" id="OAI20439.1"/>
    </source>
</evidence>
<dbReference type="SUPFAM" id="SSF51735">
    <property type="entry name" value="NAD(P)-binding Rossmann-fold domains"/>
    <property type="match status" value="1"/>
</dbReference>
<evidence type="ECO:0000313" key="3">
    <source>
        <dbReference type="Proteomes" id="UP000078476"/>
    </source>
</evidence>
<dbReference type="AlphaFoldDB" id="A0A177NT96"/>
<dbReference type="PANTHER" id="PTHR48079:SF6">
    <property type="entry name" value="NAD(P)-BINDING DOMAIN-CONTAINING PROTEIN-RELATED"/>
    <property type="match status" value="1"/>
</dbReference>
<comment type="caution">
    <text evidence="2">The sequence shown here is derived from an EMBL/GenBank/DDBJ whole genome shotgun (WGS) entry which is preliminary data.</text>
</comment>
<dbReference type="PANTHER" id="PTHR48079">
    <property type="entry name" value="PROTEIN YEEZ"/>
    <property type="match status" value="1"/>
</dbReference>
<dbReference type="Pfam" id="PF01370">
    <property type="entry name" value="Epimerase"/>
    <property type="match status" value="1"/>
</dbReference>
<protein>
    <submittedName>
        <fullName evidence="2">NAD(P)-dependent oxidoreductase</fullName>
    </submittedName>
</protein>
<dbReference type="EMBL" id="LUUI01000044">
    <property type="protein sequence ID" value="OAI20439.1"/>
    <property type="molecule type" value="Genomic_DNA"/>
</dbReference>
<gene>
    <name evidence="2" type="ORF">A1359_02965</name>
</gene>
<evidence type="ECO:0000259" key="1">
    <source>
        <dbReference type="Pfam" id="PF01370"/>
    </source>
</evidence>
<name>A0A177NT96_9GAMM</name>
<dbReference type="InterPro" id="IPR051783">
    <property type="entry name" value="NAD(P)-dependent_oxidoreduct"/>
</dbReference>
<keyword evidence="3" id="KW-1185">Reference proteome</keyword>
<dbReference type="Proteomes" id="UP000078476">
    <property type="component" value="Unassembled WGS sequence"/>
</dbReference>
<reference evidence="2 3" key="1">
    <citation type="submission" date="2016-03" db="EMBL/GenBank/DDBJ databases">
        <authorList>
            <person name="Ploux O."/>
        </authorList>
    </citation>
    <scope>NUCLEOTIDE SEQUENCE [LARGE SCALE GENOMIC DNA]</scope>
    <source>
        <strain evidence="2 3">R-45370</strain>
    </source>
</reference>
<dbReference type="OrthoDB" id="9808276at2"/>
<dbReference type="GO" id="GO:0005737">
    <property type="term" value="C:cytoplasm"/>
    <property type="evidence" value="ECO:0007669"/>
    <property type="project" value="TreeGrafter"/>
</dbReference>
<dbReference type="InterPro" id="IPR001509">
    <property type="entry name" value="Epimerase_deHydtase"/>
</dbReference>
<dbReference type="RefSeq" id="WP_066977702.1">
    <property type="nucleotide sequence ID" value="NZ_LUUI01000044.1"/>
</dbReference>
<proteinExistence type="predicted"/>
<organism evidence="2 3">
    <name type="scientific">Methylomonas lenta</name>
    <dbReference type="NCBI Taxonomy" id="980561"/>
    <lineage>
        <taxon>Bacteria</taxon>
        <taxon>Pseudomonadati</taxon>
        <taxon>Pseudomonadota</taxon>
        <taxon>Gammaproteobacteria</taxon>
        <taxon>Methylococcales</taxon>
        <taxon>Methylococcaceae</taxon>
        <taxon>Methylomonas</taxon>
    </lineage>
</organism>
<accession>A0A177NT96</accession>
<feature type="domain" description="NAD-dependent epimerase/dehydratase" evidence="1">
    <location>
        <begin position="4"/>
        <end position="201"/>
    </location>
</feature>
<dbReference type="STRING" id="980561.A1359_02965"/>